<feature type="transmembrane region" description="Helical" evidence="6">
    <location>
        <begin position="7"/>
        <end position="28"/>
    </location>
</feature>
<comment type="subcellular location">
    <subcellularLocation>
        <location evidence="1">Cell membrane</location>
        <topology evidence="1">Multi-pass membrane protein</topology>
    </subcellularLocation>
</comment>
<evidence type="ECO:0000313" key="8">
    <source>
        <dbReference type="Proteomes" id="UP000578000"/>
    </source>
</evidence>
<feature type="transmembrane region" description="Helical" evidence="6">
    <location>
        <begin position="40"/>
        <end position="58"/>
    </location>
</feature>
<keyword evidence="8" id="KW-1185">Reference proteome</keyword>
<protein>
    <submittedName>
        <fullName evidence="7">Uncharacterized protein</fullName>
    </submittedName>
</protein>
<name>A0A841QEF4_9PROT</name>
<proteinExistence type="predicted"/>
<accession>A0A841QEF4</accession>
<dbReference type="PANTHER" id="PTHR39087:SF2">
    <property type="entry name" value="UPF0104 MEMBRANE PROTEIN MJ1595"/>
    <property type="match status" value="1"/>
</dbReference>
<evidence type="ECO:0000313" key="7">
    <source>
        <dbReference type="EMBL" id="MBB6456836.1"/>
    </source>
</evidence>
<organism evidence="7 8">
    <name type="scientific">Acetobacter lovaniensis</name>
    <dbReference type="NCBI Taxonomy" id="104100"/>
    <lineage>
        <taxon>Bacteria</taxon>
        <taxon>Pseudomonadati</taxon>
        <taxon>Pseudomonadota</taxon>
        <taxon>Alphaproteobacteria</taxon>
        <taxon>Acetobacterales</taxon>
        <taxon>Acetobacteraceae</taxon>
        <taxon>Acetobacter</taxon>
    </lineage>
</organism>
<feature type="transmembrane region" description="Helical" evidence="6">
    <location>
        <begin position="261"/>
        <end position="284"/>
    </location>
</feature>
<dbReference type="InterPro" id="IPR022791">
    <property type="entry name" value="L-PG_synthase/AglD"/>
</dbReference>
<dbReference type="PANTHER" id="PTHR39087">
    <property type="entry name" value="UPF0104 MEMBRANE PROTEIN MJ1595"/>
    <property type="match status" value="1"/>
</dbReference>
<evidence type="ECO:0000256" key="6">
    <source>
        <dbReference type="SAM" id="Phobius"/>
    </source>
</evidence>
<evidence type="ECO:0000256" key="5">
    <source>
        <dbReference type="ARBA" id="ARBA00023136"/>
    </source>
</evidence>
<evidence type="ECO:0000256" key="4">
    <source>
        <dbReference type="ARBA" id="ARBA00022989"/>
    </source>
</evidence>
<feature type="transmembrane region" description="Helical" evidence="6">
    <location>
        <begin position="296"/>
        <end position="322"/>
    </location>
</feature>
<gene>
    <name evidence="7" type="ORF">HNR55_001419</name>
</gene>
<dbReference type="RefSeq" id="WP_166113194.1">
    <property type="nucleotide sequence ID" value="NZ_BAABDB010000040.1"/>
</dbReference>
<dbReference type="EMBL" id="JACHIE010000005">
    <property type="protein sequence ID" value="MBB6456836.1"/>
    <property type="molecule type" value="Genomic_DNA"/>
</dbReference>
<comment type="caution">
    <text evidence="7">The sequence shown here is derived from an EMBL/GenBank/DDBJ whole genome shotgun (WGS) entry which is preliminary data.</text>
</comment>
<dbReference type="AlphaFoldDB" id="A0A841QEF4"/>
<feature type="transmembrane region" description="Helical" evidence="6">
    <location>
        <begin position="116"/>
        <end position="142"/>
    </location>
</feature>
<keyword evidence="4 6" id="KW-1133">Transmembrane helix</keyword>
<sequence>MFYKNSIKVIFGIIASVFFVYMVLRSVSFESLIQALRNTQISWLFVGLLCLLGAYLLRIKRSQTMLASVNPTMTFARSAIPYMISIAANNVLPLRAGDALRAINFSSWLRVPTASILAVMLVERLMDFLVIISSFGVALFLFHPRSDTGDIVLHFSSTMLLLGAVGVVVLLVFPAVLRLPVMWLLSFLSRFVPSFVKKIRPHVDKMFHTLTVMAHRPRMALLFGYTGLSWLLEACTFYAVARSIPAVTNPAAAWLAMPVGTLATILPSSPGYVGTFHYFVIVATRALGNSAASSTAFAVLIHLVLWLPITVCGMACFFYWIFERHKTASIVSENSIDRVS</sequence>
<dbReference type="GO" id="GO:0005886">
    <property type="term" value="C:plasma membrane"/>
    <property type="evidence" value="ECO:0007669"/>
    <property type="project" value="UniProtKB-SubCell"/>
</dbReference>
<keyword evidence="3 6" id="KW-0812">Transmembrane</keyword>
<keyword evidence="2" id="KW-1003">Cell membrane</keyword>
<evidence type="ECO:0000256" key="1">
    <source>
        <dbReference type="ARBA" id="ARBA00004651"/>
    </source>
</evidence>
<keyword evidence="5 6" id="KW-0472">Membrane</keyword>
<evidence type="ECO:0000256" key="2">
    <source>
        <dbReference type="ARBA" id="ARBA00022475"/>
    </source>
</evidence>
<dbReference type="Proteomes" id="UP000578000">
    <property type="component" value="Unassembled WGS sequence"/>
</dbReference>
<feature type="transmembrane region" description="Helical" evidence="6">
    <location>
        <begin position="151"/>
        <end position="175"/>
    </location>
</feature>
<dbReference type="Pfam" id="PF03706">
    <property type="entry name" value="LPG_synthase_TM"/>
    <property type="match status" value="1"/>
</dbReference>
<dbReference type="NCBIfam" id="TIGR00374">
    <property type="entry name" value="flippase-like domain"/>
    <property type="match status" value="1"/>
</dbReference>
<evidence type="ECO:0000256" key="3">
    <source>
        <dbReference type="ARBA" id="ARBA00022692"/>
    </source>
</evidence>
<feature type="transmembrane region" description="Helical" evidence="6">
    <location>
        <begin position="220"/>
        <end position="241"/>
    </location>
</feature>
<reference evidence="7 8" key="1">
    <citation type="submission" date="2020-08" db="EMBL/GenBank/DDBJ databases">
        <title>Genomic Encyclopedia of Type Strains, Phase IV (KMG-IV): sequencing the most valuable type-strain genomes for metagenomic binning, comparative biology and taxonomic classification.</title>
        <authorList>
            <person name="Goeker M."/>
        </authorList>
    </citation>
    <scope>NUCLEOTIDE SEQUENCE [LARGE SCALE GENOMIC DNA]</scope>
    <source>
        <strain evidence="7 8">DSM 4491</strain>
    </source>
</reference>